<dbReference type="HAMAP" id="MF_01962">
    <property type="entry name" value="Adenine_deaminase"/>
    <property type="match status" value="1"/>
</dbReference>
<dbReference type="InterPro" id="IPR001365">
    <property type="entry name" value="A_deaminase_dom"/>
</dbReference>
<feature type="domain" description="Adenosine deaminase" evidence="6">
    <location>
        <begin position="11"/>
        <end position="330"/>
    </location>
</feature>
<dbReference type="EC" id="3.5.4.2" evidence="5"/>
<feature type="binding site" evidence="5">
    <location>
        <position position="278"/>
    </location>
    <ligand>
        <name>substrate</name>
    </ligand>
</feature>
<dbReference type="Pfam" id="PF00962">
    <property type="entry name" value="A_deaminase"/>
    <property type="match status" value="1"/>
</dbReference>
<dbReference type="GO" id="GO:0000034">
    <property type="term" value="F:adenine deaminase activity"/>
    <property type="evidence" value="ECO:0007669"/>
    <property type="project" value="UniProtKB-UniRule"/>
</dbReference>
<accession>A0A3A4CML2</accession>
<dbReference type="Proteomes" id="UP000262257">
    <property type="component" value="Unassembled WGS sequence"/>
</dbReference>
<dbReference type="GO" id="GO:0009117">
    <property type="term" value="P:nucleotide metabolic process"/>
    <property type="evidence" value="ECO:0007669"/>
    <property type="project" value="UniProtKB-KW"/>
</dbReference>
<feature type="binding site" evidence="5">
    <location>
        <position position="277"/>
    </location>
    <ligand>
        <name>Zn(2+)</name>
        <dbReference type="ChEBI" id="CHEBI:29105"/>
        <note>catalytic</note>
    </ligand>
</feature>
<dbReference type="GO" id="GO:0005829">
    <property type="term" value="C:cytosol"/>
    <property type="evidence" value="ECO:0007669"/>
    <property type="project" value="TreeGrafter"/>
</dbReference>
<comment type="function">
    <text evidence="5">Catalyzes the hydrolytic deamination of adenine to hypoxanthine. Plays an important role in the purine salvage pathway and in nitrogen catabolism.</text>
</comment>
<keyword evidence="2 5" id="KW-0378">Hydrolase</keyword>
<dbReference type="SUPFAM" id="SSF51556">
    <property type="entry name" value="Metallo-dependent hydrolases"/>
    <property type="match status" value="1"/>
</dbReference>
<evidence type="ECO:0000259" key="6">
    <source>
        <dbReference type="Pfam" id="PF00962"/>
    </source>
</evidence>
<dbReference type="CDD" id="cd01320">
    <property type="entry name" value="ADA"/>
    <property type="match status" value="1"/>
</dbReference>
<dbReference type="PANTHER" id="PTHR43114:SF6">
    <property type="entry name" value="ADENINE DEAMINASE"/>
    <property type="match status" value="1"/>
</dbReference>
<proteinExistence type="inferred from homology"/>
<dbReference type="NCBIfam" id="NF006850">
    <property type="entry name" value="PRK09358.1-6"/>
    <property type="match status" value="1"/>
</dbReference>
<keyword evidence="3 5" id="KW-0862">Zinc</keyword>
<evidence type="ECO:0000313" key="7">
    <source>
        <dbReference type="EMBL" id="HCM31939.1"/>
    </source>
</evidence>
<dbReference type="EMBL" id="DPXL01000137">
    <property type="protein sequence ID" value="HCM31939.1"/>
    <property type="molecule type" value="Genomic_DNA"/>
</dbReference>
<dbReference type="NCBIfam" id="TIGR01430">
    <property type="entry name" value="aden_deam"/>
    <property type="match status" value="1"/>
</dbReference>
<comment type="cofactor">
    <cofactor evidence="5">
        <name>Zn(2+)</name>
        <dbReference type="ChEBI" id="CHEBI:29105"/>
    </cofactor>
    <text evidence="5">Binds 1 zinc ion per subunit.</text>
</comment>
<evidence type="ECO:0000256" key="5">
    <source>
        <dbReference type="HAMAP-Rule" id="MF_01962"/>
    </source>
</evidence>
<feature type="active site" description="Proton donor" evidence="5">
    <location>
        <position position="199"/>
    </location>
</feature>
<dbReference type="GO" id="GO:0006146">
    <property type="term" value="P:adenine catabolic process"/>
    <property type="evidence" value="ECO:0007669"/>
    <property type="project" value="UniProtKB-UniRule"/>
</dbReference>
<feature type="binding site" evidence="5">
    <location>
        <position position="16"/>
    </location>
    <ligand>
        <name>Zn(2+)</name>
        <dbReference type="ChEBI" id="CHEBI:29105"/>
        <note>catalytic</note>
    </ligand>
</feature>
<keyword evidence="1 5" id="KW-0479">Metal-binding</keyword>
<keyword evidence="4 5" id="KW-0546">Nucleotide metabolism</keyword>
<dbReference type="PANTHER" id="PTHR43114">
    <property type="entry name" value="ADENINE DEAMINASE"/>
    <property type="match status" value="1"/>
</dbReference>
<gene>
    <name evidence="7" type="ORF">DIC32_10925</name>
</gene>
<dbReference type="AlphaFoldDB" id="A0A3A4CML2"/>
<dbReference type="KEGG" id="arj:DOM24_04585"/>
<organism evidence="7 8">
    <name type="scientific">Acinetobacter radioresistens</name>
    <dbReference type="NCBI Taxonomy" id="40216"/>
    <lineage>
        <taxon>Bacteria</taxon>
        <taxon>Pseudomonadati</taxon>
        <taxon>Pseudomonadota</taxon>
        <taxon>Gammaproteobacteria</taxon>
        <taxon>Moraxellales</taxon>
        <taxon>Moraxellaceae</taxon>
        <taxon>Acinetobacter</taxon>
    </lineage>
</organism>
<comment type="similarity">
    <text evidence="5">Belongs to the metallo-dependent hydrolases superfamily. Adenosine and AMP deaminases family. Adenine deaminase type 2 subfamily.</text>
</comment>
<dbReference type="InterPro" id="IPR006330">
    <property type="entry name" value="Ado/ade_deaminase"/>
</dbReference>
<dbReference type="GeneID" id="56305358"/>
<evidence type="ECO:0000256" key="3">
    <source>
        <dbReference type="ARBA" id="ARBA00022833"/>
    </source>
</evidence>
<evidence type="ECO:0000256" key="2">
    <source>
        <dbReference type="ARBA" id="ARBA00022801"/>
    </source>
</evidence>
<evidence type="ECO:0000256" key="4">
    <source>
        <dbReference type="ARBA" id="ARBA00023080"/>
    </source>
</evidence>
<feature type="binding site" evidence="5">
    <location>
        <position position="18"/>
    </location>
    <ligand>
        <name>Zn(2+)</name>
        <dbReference type="ChEBI" id="CHEBI:29105"/>
        <note>catalytic</note>
    </ligand>
</feature>
<dbReference type="InterPro" id="IPR032466">
    <property type="entry name" value="Metal_Hydrolase"/>
</dbReference>
<reference evidence="7 8" key="1">
    <citation type="journal article" date="2018" name="Nat. Biotechnol.">
        <title>A standardized bacterial taxonomy based on genome phylogeny substantially revises the tree of life.</title>
        <authorList>
            <person name="Parks D.H."/>
            <person name="Chuvochina M."/>
            <person name="Waite D.W."/>
            <person name="Rinke C."/>
            <person name="Skarshewski A."/>
            <person name="Chaumeil P.A."/>
            <person name="Hugenholtz P."/>
        </authorList>
    </citation>
    <scope>NUCLEOTIDE SEQUENCE [LARGE SCALE GENOMIC DNA]</scope>
    <source>
        <strain evidence="7">UBA10045</strain>
    </source>
</reference>
<evidence type="ECO:0000313" key="8">
    <source>
        <dbReference type="Proteomes" id="UP000262257"/>
    </source>
</evidence>
<evidence type="ECO:0000256" key="1">
    <source>
        <dbReference type="ARBA" id="ARBA00022723"/>
    </source>
</evidence>
<feature type="binding site" evidence="5">
    <location>
        <position position="196"/>
    </location>
    <ligand>
        <name>Zn(2+)</name>
        <dbReference type="ChEBI" id="CHEBI:29105"/>
        <note>catalytic</note>
    </ligand>
</feature>
<comment type="caution">
    <text evidence="7">The sequence shown here is derived from an EMBL/GenBank/DDBJ whole genome shotgun (WGS) entry which is preliminary data.</text>
</comment>
<dbReference type="GO" id="GO:0008270">
    <property type="term" value="F:zinc ion binding"/>
    <property type="evidence" value="ECO:0007669"/>
    <property type="project" value="UniProtKB-UniRule"/>
</dbReference>
<sequence length="332" mass="37833">MSHTELIRALPKAELHVHIEGTFEPELMFEIAQRNQIDIPYKSVEEVRQAYNFHNLQSFLDIYYAGANVLIHEQDFYDLAWAYFKKCAEDHVVHTEIFFDPQTHTDRGIAFETVLNGLQRACDDAKAKLGISSYLIMCFLRHLSEEAALKTLEQALPYKNQIIAVGLDSSEVGHPPAKFTRVFAKAREAGFLVVAHAGEEGPPEYVWEALDLLKVNRIDHGVRSEEDPVLMQRLIQEKMPLTVCPLSNLKLCVVDDMQQHNIHRLLQQGVKVTVNSDDPSYFGGYMNDNFFAIQKALNLSEAELKQLAINSFEAAFIDNTEKQSWIKKIQAL</sequence>
<feature type="site" description="Important for catalytic activity" evidence="5">
    <location>
        <position position="220"/>
    </location>
</feature>
<name>A0A3A4CML2_ACIRA</name>
<dbReference type="RefSeq" id="WP_005406035.1">
    <property type="nucleotide sequence ID" value="NZ_BKVS01000059.1"/>
</dbReference>
<dbReference type="FunFam" id="3.20.20.140:FF:000039">
    <property type="entry name" value="Adenine deaminase"/>
    <property type="match status" value="1"/>
</dbReference>
<dbReference type="Gene3D" id="3.20.20.140">
    <property type="entry name" value="Metal-dependent hydrolases"/>
    <property type="match status" value="1"/>
</dbReference>
<dbReference type="InterPro" id="IPR028892">
    <property type="entry name" value="ADE"/>
</dbReference>
<dbReference type="GO" id="GO:0043103">
    <property type="term" value="P:hypoxanthine salvage"/>
    <property type="evidence" value="ECO:0007669"/>
    <property type="project" value="UniProtKB-UniRule"/>
</dbReference>
<protein>
    <recommendedName>
        <fullName evidence="5">Adenine deaminase</fullName>
        <shortName evidence="5">ADE</shortName>
        <ecNumber evidence="5">3.5.4.2</ecNumber>
    </recommendedName>
    <alternativeName>
        <fullName evidence="5">Adenine aminohydrolase</fullName>
        <shortName evidence="5">AAH</shortName>
    </alternativeName>
</protein>
<comment type="catalytic activity">
    <reaction evidence="5">
        <text>adenine + H2O + H(+) = hypoxanthine + NH4(+)</text>
        <dbReference type="Rhea" id="RHEA:23688"/>
        <dbReference type="ChEBI" id="CHEBI:15377"/>
        <dbReference type="ChEBI" id="CHEBI:15378"/>
        <dbReference type="ChEBI" id="CHEBI:16708"/>
        <dbReference type="ChEBI" id="CHEBI:17368"/>
        <dbReference type="ChEBI" id="CHEBI:28938"/>
        <dbReference type="EC" id="3.5.4.2"/>
    </reaction>
</comment>